<feature type="transmembrane region" description="Helical" evidence="1">
    <location>
        <begin position="129"/>
        <end position="150"/>
    </location>
</feature>
<reference evidence="2" key="2">
    <citation type="submission" date="2020-06" db="EMBL/GenBank/DDBJ databases">
        <authorList>
            <person name="Sheffer M."/>
        </authorList>
    </citation>
    <scope>NUCLEOTIDE SEQUENCE</scope>
</reference>
<proteinExistence type="predicted"/>
<evidence type="ECO:0000256" key="1">
    <source>
        <dbReference type="SAM" id="Phobius"/>
    </source>
</evidence>
<dbReference type="PANTHER" id="PTHR11360:SF303">
    <property type="entry name" value="MAJOR FACILITATOR SUPERFAMILY (MFS) PROFILE DOMAIN-CONTAINING PROTEIN"/>
    <property type="match status" value="1"/>
</dbReference>
<comment type="caution">
    <text evidence="2">The sequence shown here is derived from an EMBL/GenBank/DDBJ whole genome shotgun (WGS) entry which is preliminary data.</text>
</comment>
<evidence type="ECO:0000313" key="2">
    <source>
        <dbReference type="EMBL" id="KAF8782478.1"/>
    </source>
</evidence>
<reference evidence="2" key="1">
    <citation type="journal article" date="2020" name="bioRxiv">
        <title>Chromosome-level reference genome of the European wasp spider Argiope bruennichi: a resource for studies on range expansion and evolutionary adaptation.</title>
        <authorList>
            <person name="Sheffer M.M."/>
            <person name="Hoppe A."/>
            <person name="Krehenwinkel H."/>
            <person name="Uhl G."/>
            <person name="Kuss A.W."/>
            <person name="Jensen L."/>
            <person name="Jensen C."/>
            <person name="Gillespie R.G."/>
            <person name="Hoff K.J."/>
            <person name="Prost S."/>
        </authorList>
    </citation>
    <scope>NUCLEOTIDE SEQUENCE</scope>
</reference>
<dbReference type="InterPro" id="IPR036259">
    <property type="entry name" value="MFS_trans_sf"/>
</dbReference>
<feature type="transmembrane region" description="Helical" evidence="1">
    <location>
        <begin position="193"/>
        <end position="211"/>
    </location>
</feature>
<dbReference type="InterPro" id="IPR050327">
    <property type="entry name" value="Proton-linked_MCT"/>
</dbReference>
<feature type="transmembrane region" description="Helical" evidence="1">
    <location>
        <begin position="482"/>
        <end position="499"/>
    </location>
</feature>
<feature type="transmembrane region" description="Helical" evidence="1">
    <location>
        <begin position="601"/>
        <end position="619"/>
    </location>
</feature>
<evidence type="ECO:0000313" key="3">
    <source>
        <dbReference type="Proteomes" id="UP000807504"/>
    </source>
</evidence>
<feature type="transmembrane region" description="Helical" evidence="1">
    <location>
        <begin position="511"/>
        <end position="529"/>
    </location>
</feature>
<keyword evidence="1" id="KW-0812">Transmembrane</keyword>
<feature type="transmembrane region" description="Helical" evidence="1">
    <location>
        <begin position="36"/>
        <end position="63"/>
    </location>
</feature>
<dbReference type="Proteomes" id="UP000807504">
    <property type="component" value="Unassembled WGS sequence"/>
</dbReference>
<protein>
    <submittedName>
        <fullName evidence="2">Monocarboxylate transporter 14 like protein</fullName>
    </submittedName>
</protein>
<dbReference type="AlphaFoldDB" id="A0A8T0F0P7"/>
<keyword evidence="1" id="KW-1133">Transmembrane helix</keyword>
<organism evidence="2 3">
    <name type="scientific">Argiope bruennichi</name>
    <name type="common">Wasp spider</name>
    <name type="synonym">Aranea bruennichi</name>
    <dbReference type="NCBI Taxonomy" id="94029"/>
    <lineage>
        <taxon>Eukaryota</taxon>
        <taxon>Metazoa</taxon>
        <taxon>Ecdysozoa</taxon>
        <taxon>Arthropoda</taxon>
        <taxon>Chelicerata</taxon>
        <taxon>Arachnida</taxon>
        <taxon>Araneae</taxon>
        <taxon>Araneomorphae</taxon>
        <taxon>Entelegynae</taxon>
        <taxon>Araneoidea</taxon>
        <taxon>Araneidae</taxon>
        <taxon>Argiope</taxon>
    </lineage>
</organism>
<dbReference type="PANTHER" id="PTHR11360">
    <property type="entry name" value="MONOCARBOXYLATE TRANSPORTER"/>
    <property type="match status" value="1"/>
</dbReference>
<keyword evidence="1" id="KW-0472">Membrane</keyword>
<accession>A0A8T0F0P7</accession>
<dbReference type="Pfam" id="PF07690">
    <property type="entry name" value="MFS_1"/>
    <property type="match status" value="2"/>
</dbReference>
<gene>
    <name evidence="2" type="ORF">HNY73_012760</name>
</gene>
<dbReference type="EMBL" id="JABXBU010001863">
    <property type="protein sequence ID" value="KAF8782478.1"/>
    <property type="molecule type" value="Genomic_DNA"/>
</dbReference>
<dbReference type="Gene3D" id="1.20.1250.20">
    <property type="entry name" value="MFS general substrate transporter like domains"/>
    <property type="match status" value="2"/>
</dbReference>
<feature type="transmembrane region" description="Helical" evidence="1">
    <location>
        <begin position="569"/>
        <end position="589"/>
    </location>
</feature>
<dbReference type="GO" id="GO:0008028">
    <property type="term" value="F:monocarboxylic acid transmembrane transporter activity"/>
    <property type="evidence" value="ECO:0007669"/>
    <property type="project" value="TreeGrafter"/>
</dbReference>
<feature type="transmembrane region" description="Helical" evidence="1">
    <location>
        <begin position="535"/>
        <end position="557"/>
    </location>
</feature>
<dbReference type="SUPFAM" id="SSF103473">
    <property type="entry name" value="MFS general substrate transporter"/>
    <property type="match status" value="1"/>
</dbReference>
<dbReference type="InterPro" id="IPR011701">
    <property type="entry name" value="MFS"/>
</dbReference>
<name>A0A8T0F0P7_ARGBR</name>
<keyword evidence="3" id="KW-1185">Reference proteome</keyword>
<feature type="transmembrane region" description="Helical" evidence="1">
    <location>
        <begin position="103"/>
        <end position="123"/>
    </location>
</feature>
<sequence>MLKLRILRISHLNRETDIKMVTKMKKAPGPDQAKGWVIAMACFWINFIMLGLARTAGVLYVALIELYGVSREAATTPFSIRVCVRNFTGPLIGILGLKYGVRISTAVGGFIAAMGGILCFFAPDVFWITVFWGIIHGVGFGMSTLIHMVTINHYFDKYKASALGLGYSGDCFGTFTFPVILEYLLSNYGVRGTFLILGGIVLNVIPMALLLRKPSWIKANKKEGNFTRNITQQTAMDTKLCKGALQSGGCRNEGFMEHDEKTLRDIIALESLDNGFAKECSPPVSQDNEKPKVRISNIDDVSSVRSLICSSRKTSDDSDGMLKPTSCIINQMPQETDNKRRSASFTSLVQDGFINKIELEQNDDFEIVPETLPNKVCQEIPTGLQSGKEVDIIQKNNIQNQLTLSVKEQNLNVDIKDQTFCTSEEITKKPSIINTFIRTNAKPIFILISVSMAVYAFLFVGVVTVIIDYAVDQGVSHENGKYLIIAFSVADLIGRLSFGQIIDRKLIKIKNFSGFTMLFMGILIAAIPFNKSFTYMLAIICAYGLIQGGTAIMFPILVSHYMDKSEESVAMGCLNFYGGFLMLCLAPMIGFFRDNTGSYNGVFHILGGLVAVVGLAWQLEPLLLKCQTRQTSRNADSDTTSKL</sequence>
<feature type="transmembrane region" description="Helical" evidence="1">
    <location>
        <begin position="444"/>
        <end position="470"/>
    </location>
</feature>